<dbReference type="InterPro" id="IPR003776">
    <property type="entry name" value="YcaO-like_dom"/>
</dbReference>
<dbReference type="PANTHER" id="PTHR37809:SF1">
    <property type="entry name" value="RIBOSOMAL PROTEIN S12 METHYLTHIOTRANSFERASE ACCESSORY FACTOR YCAO"/>
    <property type="match status" value="1"/>
</dbReference>
<dbReference type="Gene3D" id="3.30.1330.230">
    <property type="match status" value="1"/>
</dbReference>
<dbReference type="AlphaFoldDB" id="A0A2T5GKS8"/>
<dbReference type="GO" id="GO:0005840">
    <property type="term" value="C:ribosome"/>
    <property type="evidence" value="ECO:0007669"/>
    <property type="project" value="UniProtKB-KW"/>
</dbReference>
<evidence type="ECO:0000313" key="2">
    <source>
        <dbReference type="EMBL" id="PTQ59938.1"/>
    </source>
</evidence>
<gene>
    <name evidence="2" type="ORF">C8J26_2793</name>
</gene>
<name>A0A2T5GKS8_9SPHN</name>
<dbReference type="GO" id="GO:0016740">
    <property type="term" value="F:transferase activity"/>
    <property type="evidence" value="ECO:0007669"/>
    <property type="project" value="UniProtKB-KW"/>
</dbReference>
<feature type="domain" description="YcaO" evidence="1">
    <location>
        <begin position="64"/>
        <end position="506"/>
    </location>
</feature>
<dbReference type="Pfam" id="PF02624">
    <property type="entry name" value="YcaO"/>
    <property type="match status" value="1"/>
</dbReference>
<sequence>MTRTITGLPEQLDAACHLYLDAFPAGDIVAFPIDGIDRVGIPVWVVALFPETADLDGIMPYGVGYGATDQAAILGALGEIAEMVWPTLTLSARGKTHGSYADLVCERGERGIADPLMLCLPAGSPVGRETPLDWVEARRWADGSSVLVPIDLAAYSAKELAPGYVPFTTIISNGMGAGPDLDWAIGHGLCEILQRDGNGLLFRALDRGVAIDLPECLPAEIGDLVNRFAAADVRVIPKFATDEFGLANVYCVGVDVREPAVPIMATACGEAAHPDAVQALAKAIAEYAASRARKAFAHGPMALAETIAPRDYIDRFMAQAGGAAKSSDSRAFTEMQRWTDVDAATLRDWLAGTMLAERSRHAFADLPRADVPDARARGQLAREAVEAAGFDILYVDMSPADSSVAVVKVIVPGMEVETMSYYRIGERNVAKLVALDSPLVSFGGEASTTRRPVRLTDEAIARLGGQPFFDTALADEIVGPLYPLYREPEAHHVAWSEQSLETEAAR</sequence>
<evidence type="ECO:0000313" key="3">
    <source>
        <dbReference type="Proteomes" id="UP000244189"/>
    </source>
</evidence>
<dbReference type="RefSeq" id="WP_107958757.1">
    <property type="nucleotide sequence ID" value="NZ_QAOG01000004.1"/>
</dbReference>
<dbReference type="Proteomes" id="UP000244189">
    <property type="component" value="Unassembled WGS sequence"/>
</dbReference>
<keyword evidence="2" id="KW-0689">Ribosomal protein</keyword>
<proteinExistence type="predicted"/>
<keyword evidence="2" id="KW-0687">Ribonucleoprotein</keyword>
<evidence type="ECO:0000259" key="1">
    <source>
        <dbReference type="PROSITE" id="PS51664"/>
    </source>
</evidence>
<dbReference type="PANTHER" id="PTHR37809">
    <property type="entry name" value="RIBOSOMAL PROTEIN S12 METHYLTHIOTRANSFERASE ACCESSORY FACTOR YCAO"/>
    <property type="match status" value="1"/>
</dbReference>
<protein>
    <submittedName>
        <fullName evidence="2">Ribosomal protein S12 methylthiotransferase accessory factor</fullName>
    </submittedName>
</protein>
<keyword evidence="2" id="KW-0808">Transferase</keyword>
<reference evidence="2 3" key="1">
    <citation type="submission" date="2018-04" db="EMBL/GenBank/DDBJ databases">
        <title>Genomic Encyclopedia of Type Strains, Phase III (KMG-III): the genomes of soil and plant-associated and newly described type strains.</title>
        <authorList>
            <person name="Whitman W."/>
        </authorList>
    </citation>
    <scope>NUCLEOTIDE SEQUENCE [LARGE SCALE GENOMIC DNA]</scope>
    <source>
        <strain evidence="2 3">MA101b</strain>
    </source>
</reference>
<keyword evidence="3" id="KW-1185">Reference proteome</keyword>
<comment type="caution">
    <text evidence="2">The sequence shown here is derived from an EMBL/GenBank/DDBJ whole genome shotgun (WGS) entry which is preliminary data.</text>
</comment>
<accession>A0A2T5GKS8</accession>
<organism evidence="2 3">
    <name type="scientific">Sphingomonas aurantiaca</name>
    <dbReference type="NCBI Taxonomy" id="185949"/>
    <lineage>
        <taxon>Bacteria</taxon>
        <taxon>Pseudomonadati</taxon>
        <taxon>Pseudomonadota</taxon>
        <taxon>Alphaproteobacteria</taxon>
        <taxon>Sphingomonadales</taxon>
        <taxon>Sphingomonadaceae</taxon>
        <taxon>Sphingomonas</taxon>
    </lineage>
</organism>
<dbReference type="PROSITE" id="PS51664">
    <property type="entry name" value="YCAO"/>
    <property type="match status" value="1"/>
</dbReference>
<dbReference type="EMBL" id="QAOG01000004">
    <property type="protein sequence ID" value="PTQ59938.1"/>
    <property type="molecule type" value="Genomic_DNA"/>
</dbReference>